<evidence type="ECO:0000256" key="2">
    <source>
        <dbReference type="ARBA" id="ARBA00023015"/>
    </source>
</evidence>
<dbReference type="EMBL" id="VOIH02000006">
    <property type="protein sequence ID" value="KAF3444110.1"/>
    <property type="molecule type" value="Genomic_DNA"/>
</dbReference>
<dbReference type="PANTHER" id="PTHR13935">
    <property type="entry name" value="ACHAETE-SCUTE TRANSCRIPTION FACTOR-RELATED"/>
    <property type="match status" value="1"/>
</dbReference>
<name>A0A8K0MFN0_9ROSA</name>
<protein>
    <submittedName>
        <fullName evidence="5">Uncharacterized protein</fullName>
    </submittedName>
</protein>
<dbReference type="AlphaFoldDB" id="A0A8K0MFN0"/>
<dbReference type="GO" id="GO:0000977">
    <property type="term" value="F:RNA polymerase II transcription regulatory region sequence-specific DNA binding"/>
    <property type="evidence" value="ECO:0007669"/>
    <property type="project" value="TreeGrafter"/>
</dbReference>
<keyword evidence="2" id="KW-0805">Transcription regulation</keyword>
<accession>A0A8K0MFN0</accession>
<keyword evidence="4" id="KW-0539">Nucleus</keyword>
<dbReference type="InterPro" id="IPR015660">
    <property type="entry name" value="MASH1/Ascl1a-like"/>
</dbReference>
<dbReference type="PANTHER" id="PTHR13935:SF63">
    <property type="entry name" value="BHLH DOMAIN-CONTAINING PROTEIN"/>
    <property type="match status" value="1"/>
</dbReference>
<dbReference type="OrthoDB" id="752507at2759"/>
<dbReference type="Proteomes" id="UP000796880">
    <property type="component" value="Unassembled WGS sequence"/>
</dbReference>
<reference evidence="5" key="1">
    <citation type="submission" date="2020-03" db="EMBL/GenBank/DDBJ databases">
        <title>A high-quality chromosome-level genome assembly of a woody plant with both climbing and erect habits, Rhamnella rubrinervis.</title>
        <authorList>
            <person name="Lu Z."/>
            <person name="Yang Y."/>
            <person name="Zhu X."/>
            <person name="Sun Y."/>
        </authorList>
    </citation>
    <scope>NUCLEOTIDE SEQUENCE</scope>
    <source>
        <strain evidence="5">BYM</strain>
        <tissue evidence="5">Leaf</tissue>
    </source>
</reference>
<dbReference type="GO" id="GO:0090575">
    <property type="term" value="C:RNA polymerase II transcription regulator complex"/>
    <property type="evidence" value="ECO:0007669"/>
    <property type="project" value="TreeGrafter"/>
</dbReference>
<evidence type="ECO:0000256" key="1">
    <source>
        <dbReference type="ARBA" id="ARBA00004123"/>
    </source>
</evidence>
<keyword evidence="3" id="KW-0804">Transcription</keyword>
<sequence>MKILYSKLNSLLPTHSSRESLALPDQIDEAINYIKTLEAKLKESEVKKESLLVGRKRSQRNLNLESTSTQIEIHEMGSALEVVLVSGSDNQFVFFEVLRIIQEEGADVISAKFSVSGDTTYNVINAEIGESMFIFGAAKITERLKRFVSGSSSDLELQPELWDFEAWDF</sequence>
<keyword evidence="6" id="KW-1185">Reference proteome</keyword>
<gene>
    <name evidence="5" type="ORF">FNV43_RR13800</name>
</gene>
<comment type="caution">
    <text evidence="5">The sequence shown here is derived from an EMBL/GenBank/DDBJ whole genome shotgun (WGS) entry which is preliminary data.</text>
</comment>
<evidence type="ECO:0000313" key="5">
    <source>
        <dbReference type="EMBL" id="KAF3444110.1"/>
    </source>
</evidence>
<evidence type="ECO:0000256" key="3">
    <source>
        <dbReference type="ARBA" id="ARBA00023163"/>
    </source>
</evidence>
<organism evidence="5 6">
    <name type="scientific">Rhamnella rubrinervis</name>
    <dbReference type="NCBI Taxonomy" id="2594499"/>
    <lineage>
        <taxon>Eukaryota</taxon>
        <taxon>Viridiplantae</taxon>
        <taxon>Streptophyta</taxon>
        <taxon>Embryophyta</taxon>
        <taxon>Tracheophyta</taxon>
        <taxon>Spermatophyta</taxon>
        <taxon>Magnoliopsida</taxon>
        <taxon>eudicotyledons</taxon>
        <taxon>Gunneridae</taxon>
        <taxon>Pentapetalae</taxon>
        <taxon>rosids</taxon>
        <taxon>fabids</taxon>
        <taxon>Rosales</taxon>
        <taxon>Rhamnaceae</taxon>
        <taxon>rhamnoid group</taxon>
        <taxon>Rhamneae</taxon>
        <taxon>Rhamnella</taxon>
    </lineage>
</organism>
<evidence type="ECO:0000256" key="4">
    <source>
        <dbReference type="ARBA" id="ARBA00023242"/>
    </source>
</evidence>
<dbReference type="InterPro" id="IPR036638">
    <property type="entry name" value="HLH_DNA-bd_sf"/>
</dbReference>
<comment type="subcellular location">
    <subcellularLocation>
        <location evidence="1">Nucleus</location>
    </subcellularLocation>
</comment>
<dbReference type="SUPFAM" id="SSF47459">
    <property type="entry name" value="HLH, helix-loop-helix DNA-binding domain"/>
    <property type="match status" value="1"/>
</dbReference>
<evidence type="ECO:0000313" key="6">
    <source>
        <dbReference type="Proteomes" id="UP000796880"/>
    </source>
</evidence>
<dbReference type="GO" id="GO:0046983">
    <property type="term" value="F:protein dimerization activity"/>
    <property type="evidence" value="ECO:0007669"/>
    <property type="project" value="InterPro"/>
</dbReference>
<dbReference type="GO" id="GO:0000981">
    <property type="term" value="F:DNA-binding transcription factor activity, RNA polymerase II-specific"/>
    <property type="evidence" value="ECO:0007669"/>
    <property type="project" value="TreeGrafter"/>
</dbReference>
<proteinExistence type="predicted"/>